<accession>A0A1E3GT80</accession>
<protein>
    <recommendedName>
        <fullName evidence="4">DUF3325 domain-containing protein</fullName>
    </recommendedName>
</protein>
<proteinExistence type="predicted"/>
<evidence type="ECO:0000313" key="3">
    <source>
        <dbReference type="Proteomes" id="UP000094379"/>
    </source>
</evidence>
<dbReference type="Pfam" id="PF11804">
    <property type="entry name" value="DUF3325"/>
    <property type="match status" value="1"/>
</dbReference>
<keyword evidence="1" id="KW-1133">Transmembrane helix</keyword>
<evidence type="ECO:0000256" key="1">
    <source>
        <dbReference type="SAM" id="Phobius"/>
    </source>
</evidence>
<feature type="transmembrane region" description="Helical" evidence="1">
    <location>
        <begin position="48"/>
        <end position="66"/>
    </location>
</feature>
<dbReference type="PATRIC" id="fig|291169.3.peg.993"/>
<keyword evidence="3" id="KW-1185">Reference proteome</keyword>
<name>A0A1E3GT80_9GAMM</name>
<dbReference type="AlphaFoldDB" id="A0A1E3GT80"/>
<gene>
    <name evidence="2" type="ORF">A9E74_00986</name>
</gene>
<dbReference type="InterPro" id="IPR021762">
    <property type="entry name" value="DUF3325"/>
</dbReference>
<dbReference type="RefSeq" id="WP_245652051.1">
    <property type="nucleotide sequence ID" value="NZ_MCRI01000007.1"/>
</dbReference>
<organism evidence="2 3">
    <name type="scientific">Methylophaga muralis</name>
    <dbReference type="NCBI Taxonomy" id="291169"/>
    <lineage>
        <taxon>Bacteria</taxon>
        <taxon>Pseudomonadati</taxon>
        <taxon>Pseudomonadota</taxon>
        <taxon>Gammaproteobacteria</taxon>
        <taxon>Thiotrichales</taxon>
        <taxon>Piscirickettsiaceae</taxon>
        <taxon>Methylophaga</taxon>
    </lineage>
</organism>
<sequence length="111" mass="12372">MVEVVCWIAAIFTTMMGMASLSLSLPNHWRQVTGIETSQPTPSQQNALRIFGYLSLFVSLVLCLAADHPTMAVLVWVMLLALAAKGVAMILTWREHWLKPLLLMFSRTGLN</sequence>
<keyword evidence="1" id="KW-0472">Membrane</keyword>
<feature type="transmembrane region" description="Helical" evidence="1">
    <location>
        <begin position="73"/>
        <end position="93"/>
    </location>
</feature>
<reference evidence="2 3" key="1">
    <citation type="submission" date="2016-07" db="EMBL/GenBank/DDBJ databases">
        <title>Draft Genome Sequence of Methylophaga muralis Bur 1.</title>
        <authorList>
            <person name="Vasilenko O.V."/>
            <person name="Doronina N.V."/>
            <person name="Shmareva M.N."/>
            <person name="Tarlachkov S.V."/>
            <person name="Mustakhimov I."/>
            <person name="Trotsenko Y.A."/>
        </authorList>
    </citation>
    <scope>NUCLEOTIDE SEQUENCE [LARGE SCALE GENOMIC DNA]</scope>
    <source>
        <strain evidence="2 3">Bur 1</strain>
    </source>
</reference>
<evidence type="ECO:0000313" key="2">
    <source>
        <dbReference type="EMBL" id="ODN67259.1"/>
    </source>
</evidence>
<comment type="caution">
    <text evidence="2">The sequence shown here is derived from an EMBL/GenBank/DDBJ whole genome shotgun (WGS) entry which is preliminary data.</text>
</comment>
<dbReference type="Proteomes" id="UP000094379">
    <property type="component" value="Unassembled WGS sequence"/>
</dbReference>
<evidence type="ECO:0008006" key="4">
    <source>
        <dbReference type="Google" id="ProtNLM"/>
    </source>
</evidence>
<dbReference type="STRING" id="291169.A9E74_00986"/>
<keyword evidence="1" id="KW-0812">Transmembrane</keyword>
<dbReference type="EMBL" id="MCRI01000007">
    <property type="protein sequence ID" value="ODN67259.1"/>
    <property type="molecule type" value="Genomic_DNA"/>
</dbReference>